<dbReference type="Pfam" id="PF04932">
    <property type="entry name" value="Wzy_C"/>
    <property type="match status" value="1"/>
</dbReference>
<feature type="transmembrane region" description="Helical" evidence="5">
    <location>
        <begin position="219"/>
        <end position="235"/>
    </location>
</feature>
<feature type="transmembrane region" description="Helical" evidence="5">
    <location>
        <begin position="423"/>
        <end position="439"/>
    </location>
</feature>
<evidence type="ECO:0000313" key="8">
    <source>
        <dbReference type="Proteomes" id="UP000316714"/>
    </source>
</evidence>
<feature type="transmembrane region" description="Helical" evidence="5">
    <location>
        <begin position="20"/>
        <end position="39"/>
    </location>
</feature>
<evidence type="ECO:0000256" key="3">
    <source>
        <dbReference type="ARBA" id="ARBA00022989"/>
    </source>
</evidence>
<dbReference type="InterPro" id="IPR007016">
    <property type="entry name" value="O-antigen_ligase-rel_domated"/>
</dbReference>
<dbReference type="EMBL" id="SIHJ01000001">
    <property type="protein sequence ID" value="TWT36358.1"/>
    <property type="molecule type" value="Genomic_DNA"/>
</dbReference>
<organism evidence="7 8">
    <name type="scientific">Posidoniimonas corsicana</name>
    <dbReference type="NCBI Taxonomy" id="1938618"/>
    <lineage>
        <taxon>Bacteria</taxon>
        <taxon>Pseudomonadati</taxon>
        <taxon>Planctomycetota</taxon>
        <taxon>Planctomycetia</taxon>
        <taxon>Pirellulales</taxon>
        <taxon>Lacipirellulaceae</taxon>
        <taxon>Posidoniimonas</taxon>
    </lineage>
</organism>
<feature type="transmembrane region" description="Helical" evidence="5">
    <location>
        <begin position="398"/>
        <end position="417"/>
    </location>
</feature>
<dbReference type="AlphaFoldDB" id="A0A5C5VCP0"/>
<keyword evidence="4 5" id="KW-0472">Membrane</keyword>
<reference evidence="7 8" key="1">
    <citation type="submission" date="2019-02" db="EMBL/GenBank/DDBJ databases">
        <title>Deep-cultivation of Planctomycetes and their phenomic and genomic characterization uncovers novel biology.</title>
        <authorList>
            <person name="Wiegand S."/>
            <person name="Jogler M."/>
            <person name="Boedeker C."/>
            <person name="Pinto D."/>
            <person name="Vollmers J."/>
            <person name="Rivas-Marin E."/>
            <person name="Kohn T."/>
            <person name="Peeters S.H."/>
            <person name="Heuer A."/>
            <person name="Rast P."/>
            <person name="Oberbeckmann S."/>
            <person name="Bunk B."/>
            <person name="Jeske O."/>
            <person name="Meyerdierks A."/>
            <person name="Storesund J.E."/>
            <person name="Kallscheuer N."/>
            <person name="Luecker S."/>
            <person name="Lage O.M."/>
            <person name="Pohl T."/>
            <person name="Merkel B.J."/>
            <person name="Hornburger P."/>
            <person name="Mueller R.-W."/>
            <person name="Bruemmer F."/>
            <person name="Labrenz M."/>
            <person name="Spormann A.M."/>
            <person name="Op Den Camp H."/>
            <person name="Overmann J."/>
            <person name="Amann R."/>
            <person name="Jetten M.S.M."/>
            <person name="Mascher T."/>
            <person name="Medema M.H."/>
            <person name="Devos D.P."/>
            <person name="Kaster A.-K."/>
            <person name="Ovreas L."/>
            <person name="Rohde M."/>
            <person name="Galperin M.Y."/>
            <person name="Jogler C."/>
        </authorList>
    </citation>
    <scope>NUCLEOTIDE SEQUENCE [LARGE SCALE GENOMIC DNA]</scope>
    <source>
        <strain evidence="7 8">KOR34</strain>
    </source>
</reference>
<dbReference type="GO" id="GO:0016020">
    <property type="term" value="C:membrane"/>
    <property type="evidence" value="ECO:0007669"/>
    <property type="project" value="UniProtKB-SubCell"/>
</dbReference>
<evidence type="ECO:0000256" key="2">
    <source>
        <dbReference type="ARBA" id="ARBA00022692"/>
    </source>
</evidence>
<feature type="transmembrane region" description="Helical" evidence="5">
    <location>
        <begin position="197"/>
        <end position="214"/>
    </location>
</feature>
<sequence>MHTPPNTLEAADAGPRRLRVFGAGVWVFSILLCLMYMGMMHDFRSAGLTEAEVVQALLDGAEAVEKDMGGVPVERKAAFALSGLLAVYCLATRRRDAVFESTLLTALIAAFLAVLFASYVWSESRLSTGLELVRISVYAMLAFGMALRFTALEIAKILTLSCTLSVAVACATVVAGYSPAQVDGVFRLSGSLHPNVLAKYATFVIIGSLGFARIRRGGIDWRFVVLAGLMTAALLLTRSRTSLACCVVGVAAYYALGMTWRQRVVFASLGAVVLGGALVAAGLTGGKLLKDAGQAANMGRREDAGSLNGRLPLWEKLYELGDGRYVQGFGYGAFWTEHRRVKLLHALRWAPGHAHNVVFETMLHTGLIGAALVVSIGWTTLLRLGVLGASPDQPAYRMLFAMMVTIVASSFTTTTYIMPREMVVLSGVLVVCAALAPRTETARAATTRRAGAASGGWGATGAMA</sequence>
<keyword evidence="8" id="KW-1185">Reference proteome</keyword>
<feature type="transmembrane region" description="Helical" evidence="5">
    <location>
        <begin position="241"/>
        <end position="257"/>
    </location>
</feature>
<feature type="transmembrane region" description="Helical" evidence="5">
    <location>
        <begin position="264"/>
        <end position="283"/>
    </location>
</feature>
<keyword evidence="3 5" id="KW-1133">Transmembrane helix</keyword>
<feature type="transmembrane region" description="Helical" evidence="5">
    <location>
        <begin position="133"/>
        <end position="150"/>
    </location>
</feature>
<proteinExistence type="predicted"/>
<accession>A0A5C5VCP0</accession>
<evidence type="ECO:0000256" key="5">
    <source>
        <dbReference type="SAM" id="Phobius"/>
    </source>
</evidence>
<gene>
    <name evidence="7" type="ORF">KOR34_12630</name>
</gene>
<dbReference type="InterPro" id="IPR051533">
    <property type="entry name" value="WaaL-like"/>
</dbReference>
<evidence type="ECO:0000313" key="7">
    <source>
        <dbReference type="EMBL" id="TWT36358.1"/>
    </source>
</evidence>
<comment type="caution">
    <text evidence="7">The sequence shown here is derived from an EMBL/GenBank/DDBJ whole genome shotgun (WGS) entry which is preliminary data.</text>
</comment>
<evidence type="ECO:0000256" key="1">
    <source>
        <dbReference type="ARBA" id="ARBA00004141"/>
    </source>
</evidence>
<comment type="subcellular location">
    <subcellularLocation>
        <location evidence="1">Membrane</location>
        <topology evidence="1">Multi-pass membrane protein</topology>
    </subcellularLocation>
</comment>
<evidence type="ECO:0000256" key="4">
    <source>
        <dbReference type="ARBA" id="ARBA00023136"/>
    </source>
</evidence>
<evidence type="ECO:0000259" key="6">
    <source>
        <dbReference type="Pfam" id="PF04932"/>
    </source>
</evidence>
<feature type="transmembrane region" description="Helical" evidence="5">
    <location>
        <begin position="103"/>
        <end position="121"/>
    </location>
</feature>
<dbReference type="OrthoDB" id="4391260at2"/>
<keyword evidence="7" id="KW-0436">Ligase</keyword>
<dbReference type="RefSeq" id="WP_146563198.1">
    <property type="nucleotide sequence ID" value="NZ_SIHJ01000001.1"/>
</dbReference>
<feature type="domain" description="O-antigen ligase-related" evidence="6">
    <location>
        <begin position="227"/>
        <end position="373"/>
    </location>
</feature>
<name>A0A5C5VCP0_9BACT</name>
<dbReference type="PANTHER" id="PTHR37422">
    <property type="entry name" value="TEICHURONIC ACID BIOSYNTHESIS PROTEIN TUAE"/>
    <property type="match status" value="1"/>
</dbReference>
<dbReference type="GO" id="GO:0016874">
    <property type="term" value="F:ligase activity"/>
    <property type="evidence" value="ECO:0007669"/>
    <property type="project" value="UniProtKB-KW"/>
</dbReference>
<feature type="transmembrane region" description="Helical" evidence="5">
    <location>
        <begin position="157"/>
        <end position="177"/>
    </location>
</feature>
<feature type="transmembrane region" description="Helical" evidence="5">
    <location>
        <begin position="366"/>
        <end position="386"/>
    </location>
</feature>
<keyword evidence="2 5" id="KW-0812">Transmembrane</keyword>
<protein>
    <submittedName>
        <fullName evidence="7">O-Antigen ligase</fullName>
    </submittedName>
</protein>
<dbReference type="Proteomes" id="UP000316714">
    <property type="component" value="Unassembled WGS sequence"/>
</dbReference>
<dbReference type="PANTHER" id="PTHR37422:SF13">
    <property type="entry name" value="LIPOPOLYSACCHARIDE BIOSYNTHESIS PROTEIN PA4999-RELATED"/>
    <property type="match status" value="1"/>
</dbReference>